<keyword evidence="5" id="KW-0413">Isomerase</keyword>
<dbReference type="Pfam" id="PF13361">
    <property type="entry name" value="UvrD_C"/>
    <property type="match status" value="1"/>
</dbReference>
<feature type="domain" description="UvrD-like helicase ATP-binding" evidence="10">
    <location>
        <begin position="237"/>
        <end position="323"/>
    </location>
</feature>
<feature type="domain" description="NERD" evidence="11">
    <location>
        <begin position="17"/>
        <end position="115"/>
    </location>
</feature>
<keyword evidence="1" id="KW-0547">Nucleotide-binding</keyword>
<evidence type="ECO:0000256" key="8">
    <source>
        <dbReference type="ARBA" id="ARBA00034923"/>
    </source>
</evidence>
<evidence type="ECO:0000256" key="9">
    <source>
        <dbReference type="ARBA" id="ARBA00048988"/>
    </source>
</evidence>
<dbReference type="SUPFAM" id="SSF52540">
    <property type="entry name" value="P-loop containing nucleoside triphosphate hydrolases"/>
    <property type="match status" value="1"/>
</dbReference>
<comment type="catalytic activity">
    <reaction evidence="9">
        <text>ATP + H2O = ADP + phosphate + H(+)</text>
        <dbReference type="Rhea" id="RHEA:13065"/>
        <dbReference type="ChEBI" id="CHEBI:15377"/>
        <dbReference type="ChEBI" id="CHEBI:15378"/>
        <dbReference type="ChEBI" id="CHEBI:30616"/>
        <dbReference type="ChEBI" id="CHEBI:43474"/>
        <dbReference type="ChEBI" id="CHEBI:456216"/>
        <dbReference type="EC" id="5.6.2.4"/>
    </reaction>
</comment>
<dbReference type="Pfam" id="PF00580">
    <property type="entry name" value="UvrD-helicase"/>
    <property type="match status" value="1"/>
</dbReference>
<evidence type="ECO:0000256" key="4">
    <source>
        <dbReference type="ARBA" id="ARBA00022840"/>
    </source>
</evidence>
<keyword evidence="13" id="KW-0540">Nuclease</keyword>
<dbReference type="PANTHER" id="PTHR11070:SF2">
    <property type="entry name" value="ATP-DEPENDENT DNA HELICASE SRS2"/>
    <property type="match status" value="1"/>
</dbReference>
<gene>
    <name evidence="13" type="ORF">ACFSSA_06495</name>
</gene>
<sequence length="614" mass="69986">MAIFIQSINAASATVTPGERRLGQRLNSYLEDDYLVWFNVPVGRTRRYPDYVVLHPRRGLLVLEVKDWKISDFLKFSNDRWEVQLAGKRQTVASPLEQARQYMIEIVNQLQVDPQLRETEGNYYGKLVFPYGWGVVFPNITRKQWNELLSEHEQDLILPARRLICQDEMQESTDPMIFQEKLWGMFEYDFKRTMTLPQIDRVRWHLFPEVRIDERKQAELFEEEEIAPDLIKVLDMQQEQLARNLGKGHRVIHGVAGSGKTLILGYRCVQLADTLALPVLVLCYNVSLAARLKHFIEAKGLSEKVHIRSFHEWCGEMLRAYQAPLRDGDGEHWERQVESVIEGVEIGLIPRAQYGAVMIDEGHDFEPQWLKLVVQMVDPATDSFLLLYDDAQSIYRKKKGLGFSLSSVGVKAAGRTTILRLNYRNSREILKFAYDFAKGSFGSATADEDHIPLIEPESAGISRSKPAFKMLSRFADECDYAIRCVNAWRERGVPANEIAIICFQEWQGEAVSAQLANRRIAHLWTGAPGGKKSYDPSAEKITVITAQSSKGLEFQSVIVLGTGVLNDEEDVTSDLTRLLYVAMTRAKRQLAVSASAENRFTRRLKELGEVKVGA</sequence>
<evidence type="ECO:0000256" key="2">
    <source>
        <dbReference type="ARBA" id="ARBA00022801"/>
    </source>
</evidence>
<dbReference type="InterPro" id="IPR027417">
    <property type="entry name" value="P-loop_NTPase"/>
</dbReference>
<evidence type="ECO:0000313" key="14">
    <source>
        <dbReference type="Proteomes" id="UP001597375"/>
    </source>
</evidence>
<name>A0ABW5D6G1_9BACT</name>
<dbReference type="PANTHER" id="PTHR11070">
    <property type="entry name" value="UVRD / RECB / PCRA DNA HELICASE FAMILY MEMBER"/>
    <property type="match status" value="1"/>
</dbReference>
<dbReference type="RefSeq" id="WP_386819444.1">
    <property type="nucleotide sequence ID" value="NZ_JBHUIT010000006.1"/>
</dbReference>
<protein>
    <recommendedName>
        <fullName evidence="7">DNA 3'-5' helicase</fullName>
        <ecNumber evidence="7">5.6.2.4</ecNumber>
    </recommendedName>
    <alternativeName>
        <fullName evidence="8">DNA 3'-5' helicase II</fullName>
    </alternativeName>
</protein>
<evidence type="ECO:0000313" key="13">
    <source>
        <dbReference type="EMBL" id="MFD2256316.1"/>
    </source>
</evidence>
<evidence type="ECO:0000256" key="5">
    <source>
        <dbReference type="ARBA" id="ARBA00023235"/>
    </source>
</evidence>
<evidence type="ECO:0000256" key="6">
    <source>
        <dbReference type="ARBA" id="ARBA00034617"/>
    </source>
</evidence>
<evidence type="ECO:0000256" key="7">
    <source>
        <dbReference type="ARBA" id="ARBA00034808"/>
    </source>
</evidence>
<keyword evidence="14" id="KW-1185">Reference proteome</keyword>
<dbReference type="InterPro" id="IPR014017">
    <property type="entry name" value="DNA_helicase_UvrD-like_C"/>
</dbReference>
<dbReference type="InterPro" id="IPR014016">
    <property type="entry name" value="UvrD-like_ATP-bd"/>
</dbReference>
<dbReference type="InterPro" id="IPR011528">
    <property type="entry name" value="NERD"/>
</dbReference>
<dbReference type="EMBL" id="JBHUIT010000006">
    <property type="protein sequence ID" value="MFD2256316.1"/>
    <property type="molecule type" value="Genomic_DNA"/>
</dbReference>
<comment type="catalytic activity">
    <reaction evidence="6">
        <text>Couples ATP hydrolysis with the unwinding of duplex DNA by translocating in the 3'-5' direction.</text>
        <dbReference type="EC" id="5.6.2.4"/>
    </reaction>
</comment>
<proteinExistence type="predicted"/>
<keyword evidence="13" id="KW-0269">Exonuclease</keyword>
<evidence type="ECO:0000256" key="1">
    <source>
        <dbReference type="ARBA" id="ARBA00022741"/>
    </source>
</evidence>
<keyword evidence="3" id="KW-0347">Helicase</keyword>
<evidence type="ECO:0000256" key="3">
    <source>
        <dbReference type="ARBA" id="ARBA00022806"/>
    </source>
</evidence>
<dbReference type="Proteomes" id="UP001597375">
    <property type="component" value="Unassembled WGS sequence"/>
</dbReference>
<dbReference type="GO" id="GO:0004527">
    <property type="term" value="F:exonuclease activity"/>
    <property type="evidence" value="ECO:0007669"/>
    <property type="project" value="UniProtKB-KW"/>
</dbReference>
<dbReference type="EC" id="5.6.2.4" evidence="7"/>
<keyword evidence="4" id="KW-0067">ATP-binding</keyword>
<comment type="caution">
    <text evidence="13">The sequence shown here is derived from an EMBL/GenBank/DDBJ whole genome shotgun (WGS) entry which is preliminary data.</text>
</comment>
<reference evidence="14" key="1">
    <citation type="journal article" date="2019" name="Int. J. Syst. Evol. Microbiol.">
        <title>The Global Catalogue of Microorganisms (GCM) 10K type strain sequencing project: providing services to taxonomists for standard genome sequencing and annotation.</title>
        <authorList>
            <consortium name="The Broad Institute Genomics Platform"/>
            <consortium name="The Broad Institute Genome Sequencing Center for Infectious Disease"/>
            <person name="Wu L."/>
            <person name="Ma J."/>
        </authorList>
    </citation>
    <scope>NUCLEOTIDE SEQUENCE [LARGE SCALE GENOMIC DNA]</scope>
    <source>
        <strain evidence="14">CGMCC 4.7106</strain>
    </source>
</reference>
<evidence type="ECO:0000259" key="12">
    <source>
        <dbReference type="Pfam" id="PF13361"/>
    </source>
</evidence>
<keyword evidence="2" id="KW-0378">Hydrolase</keyword>
<evidence type="ECO:0000259" key="10">
    <source>
        <dbReference type="Pfam" id="PF00580"/>
    </source>
</evidence>
<dbReference type="Pfam" id="PF08378">
    <property type="entry name" value="NERD"/>
    <property type="match status" value="1"/>
</dbReference>
<accession>A0ABW5D6G1</accession>
<dbReference type="InterPro" id="IPR000212">
    <property type="entry name" value="DNA_helicase_UvrD/REP"/>
</dbReference>
<dbReference type="Gene3D" id="3.40.50.300">
    <property type="entry name" value="P-loop containing nucleotide triphosphate hydrolases"/>
    <property type="match status" value="2"/>
</dbReference>
<feature type="domain" description="UvrD-like helicase C-terminal" evidence="12">
    <location>
        <begin position="537"/>
        <end position="595"/>
    </location>
</feature>
<organism evidence="13 14">
    <name type="scientific">Luteolibacter algae</name>
    <dbReference type="NCBI Taxonomy" id="454151"/>
    <lineage>
        <taxon>Bacteria</taxon>
        <taxon>Pseudomonadati</taxon>
        <taxon>Verrucomicrobiota</taxon>
        <taxon>Verrucomicrobiia</taxon>
        <taxon>Verrucomicrobiales</taxon>
        <taxon>Verrucomicrobiaceae</taxon>
        <taxon>Luteolibacter</taxon>
    </lineage>
</organism>
<evidence type="ECO:0000259" key="11">
    <source>
        <dbReference type="Pfam" id="PF08378"/>
    </source>
</evidence>